<evidence type="ECO:0000259" key="1">
    <source>
        <dbReference type="Pfam" id="PF05117"/>
    </source>
</evidence>
<comment type="caution">
    <text evidence="2">The sequence shown here is derived from an EMBL/GenBank/DDBJ whole genome shotgun (WGS) entry which is preliminary data.</text>
</comment>
<dbReference type="InterPro" id="IPR016097">
    <property type="entry name" value="DUF695"/>
</dbReference>
<sequence>MNRFFIGLLTCLLTVGDVRADDLWATAVAERPRDGWKIIHRFIDKLELPSERLAYPIAVTFTWKYEGPNGLPRKPDADAIYKLEDVLEGRIEKQREGKLAAISTGNNLRTWTYYVKSEALFRRELAEASAALDLDFDVSSRADPKWARLEELKNSVRRP</sequence>
<dbReference type="Pfam" id="PF05117">
    <property type="entry name" value="DUF695"/>
    <property type="match status" value="1"/>
</dbReference>
<protein>
    <submittedName>
        <fullName evidence="2">DUF695 domain-containing protein</fullName>
    </submittedName>
</protein>
<accession>A0ABW7F4H0</accession>
<dbReference type="RefSeq" id="WP_394479310.1">
    <property type="nucleotide sequence ID" value="NZ_JBIGHV010000004.1"/>
</dbReference>
<name>A0ABW7F4H0_9BURK</name>
<dbReference type="EMBL" id="JBIGHV010000004">
    <property type="protein sequence ID" value="MFG6430786.1"/>
    <property type="molecule type" value="Genomic_DNA"/>
</dbReference>
<evidence type="ECO:0000313" key="2">
    <source>
        <dbReference type="EMBL" id="MFG6430786.1"/>
    </source>
</evidence>
<evidence type="ECO:0000313" key="3">
    <source>
        <dbReference type="Proteomes" id="UP001606210"/>
    </source>
</evidence>
<gene>
    <name evidence="2" type="ORF">ACG00Y_12730</name>
</gene>
<proteinExistence type="predicted"/>
<organism evidence="2 3">
    <name type="scientific">Pelomonas parva</name>
    <dbReference type="NCBI Taxonomy" id="3299032"/>
    <lineage>
        <taxon>Bacteria</taxon>
        <taxon>Pseudomonadati</taxon>
        <taxon>Pseudomonadota</taxon>
        <taxon>Betaproteobacteria</taxon>
        <taxon>Burkholderiales</taxon>
        <taxon>Sphaerotilaceae</taxon>
        <taxon>Roseateles</taxon>
    </lineage>
</organism>
<dbReference type="Proteomes" id="UP001606210">
    <property type="component" value="Unassembled WGS sequence"/>
</dbReference>
<keyword evidence="3" id="KW-1185">Reference proteome</keyword>
<reference evidence="2 3" key="1">
    <citation type="submission" date="2024-08" db="EMBL/GenBank/DDBJ databases">
        <authorList>
            <person name="Lu H."/>
        </authorList>
    </citation>
    <scope>NUCLEOTIDE SEQUENCE [LARGE SCALE GENOMIC DNA]</scope>
    <source>
        <strain evidence="2 3">LYH14W</strain>
    </source>
</reference>
<feature type="domain" description="DUF695" evidence="1">
    <location>
        <begin position="47"/>
        <end position="147"/>
    </location>
</feature>